<keyword evidence="6" id="KW-1185">Reference proteome</keyword>
<dbReference type="InterPro" id="IPR047971">
    <property type="entry name" value="ExeM-like"/>
</dbReference>
<dbReference type="SUPFAM" id="SSF74853">
    <property type="entry name" value="Lamin A/C globular tail domain"/>
    <property type="match status" value="1"/>
</dbReference>
<feature type="compositionally biased region" description="Low complexity" evidence="1">
    <location>
        <begin position="187"/>
        <end position="201"/>
    </location>
</feature>
<feature type="region of interest" description="Disordered" evidence="1">
    <location>
        <begin position="819"/>
        <end position="845"/>
    </location>
</feature>
<evidence type="ECO:0000256" key="3">
    <source>
        <dbReference type="SAM" id="SignalP"/>
    </source>
</evidence>
<dbReference type="CDD" id="cd10283">
    <property type="entry name" value="MnuA_DNase1-like"/>
    <property type="match status" value="1"/>
</dbReference>
<dbReference type="Pfam" id="PF00932">
    <property type="entry name" value="LTD"/>
    <property type="match status" value="1"/>
</dbReference>
<dbReference type="PROSITE" id="PS51841">
    <property type="entry name" value="LTD"/>
    <property type="match status" value="1"/>
</dbReference>
<dbReference type="PANTHER" id="PTHR42834">
    <property type="entry name" value="ENDONUCLEASE/EXONUCLEASE/PHOSPHATASE FAMILY PROTEIN (AFU_ORTHOLOGUE AFUA_3G09210)"/>
    <property type="match status" value="1"/>
</dbReference>
<feature type="domain" description="LTD" evidence="4">
    <location>
        <begin position="24"/>
        <end position="163"/>
    </location>
</feature>
<dbReference type="RefSeq" id="WP_066567888.1">
    <property type="nucleotide sequence ID" value="NZ_CP015622.1"/>
</dbReference>
<feature type="compositionally biased region" description="Acidic residues" evidence="1">
    <location>
        <begin position="821"/>
        <end position="830"/>
    </location>
</feature>
<dbReference type="NCBIfam" id="NF033681">
    <property type="entry name" value="ExeM_NucH_DNase"/>
    <property type="match status" value="1"/>
</dbReference>
<keyword evidence="2" id="KW-0812">Transmembrane</keyword>
<feature type="region of interest" description="Disordered" evidence="1">
    <location>
        <begin position="186"/>
        <end position="207"/>
    </location>
</feature>
<evidence type="ECO:0000313" key="6">
    <source>
        <dbReference type="Proteomes" id="UP000076929"/>
    </source>
</evidence>
<organism evidence="5 6">
    <name type="scientific">Corynebacterium crudilactis</name>
    <dbReference type="NCBI Taxonomy" id="1652495"/>
    <lineage>
        <taxon>Bacteria</taxon>
        <taxon>Bacillati</taxon>
        <taxon>Actinomycetota</taxon>
        <taxon>Actinomycetes</taxon>
        <taxon>Mycobacteriales</taxon>
        <taxon>Corynebacteriaceae</taxon>
        <taxon>Corynebacterium</taxon>
    </lineage>
</organism>
<dbReference type="EMBL" id="CP015622">
    <property type="protein sequence ID" value="ANE04789.1"/>
    <property type="molecule type" value="Genomic_DNA"/>
</dbReference>
<sequence>MSRISARTLAIALAGATAASLAVVPTAVAAPDNSAPVINEVYGGGGNKGSIFSNDFIELYNPTAEAVSLDGWSVNYYSASGNLGGATALSGTIAPGSFYLIQQKAGANDTGALPTPDATGNLAMSGSQGSVELTDATGATADLVGFGGATKVETAATPATSNSESAQRAIDGVDSDNNSADFIIAAPTPTSSTGTTPGQPENPEEPEVPVVPGQTMTIAEIQGTGTTTPVNGQVVTTEGIVTAVYAEGGFNGYYIQTPGTGTAVKTAGDASDGIFVYVGANGTYPEIGASVTVTGKAAEYFEMTQLGNSAFELSPTPFEAVTPLAVDTVPAGDDIRESYEGMLLQPTGAHTVTNNYATNTFGEIALAPGNEPFYQATEIVAPGGEAIAYEAENVAKQITLDDGRSGNYTRGDASVPMAWLVQDGGTTTKSIRTGDQVDFQAPVIFDYRYDLWKFQPTQPVTGNTTGTDLPITWEDTREAELASIDNVAGEFHIASFNVLNYFTSLGKDEPGCKAYTDINNNPVTANYCDVRGAYSQEAFEDQQGKIVASINRLDADVVGLEEIENTAKVTGDINRRDEALNTLVAELNAAAGTERWAAVESPAQVGTDEDYIRVAFIYDQTTVNPVGESRIFDDAAFTGTARQPLAQEFQPLDDTKESFVGVVNHFKSKGSVANGDSDTGDGQGNNANIRVAQAQALLKHLENQDDWASKPVFILGDTNSYAKENAMTTLYGAGFTNIVEKFNAGHTYQFSGRIGSLDHALGNEAAMNYVVDAEVWDINADESIAFEYSRRLNNTADVFEADNVFRSSDHDPIKVGFNLSDVDEPEEPTDPVDPTDPTDPPVEAGSSVGGFGTIAAIIAAILGAIGLALPFLGFKF</sequence>
<dbReference type="KEGG" id="ccjz:ccrud_11690"/>
<accession>A0A172QVR5</accession>
<dbReference type="InterPro" id="IPR001322">
    <property type="entry name" value="Lamin_tail_dom"/>
</dbReference>
<feature type="signal peptide" evidence="3">
    <location>
        <begin position="1"/>
        <end position="29"/>
    </location>
</feature>
<evidence type="ECO:0000256" key="2">
    <source>
        <dbReference type="SAM" id="Phobius"/>
    </source>
</evidence>
<dbReference type="InterPro" id="IPR036415">
    <property type="entry name" value="Lamin_tail_dom_sf"/>
</dbReference>
<dbReference type="SUPFAM" id="SSF56219">
    <property type="entry name" value="DNase I-like"/>
    <property type="match status" value="1"/>
</dbReference>
<dbReference type="AlphaFoldDB" id="A0A172QVR5"/>
<protein>
    <submittedName>
        <fullName evidence="5">Nuclease</fullName>
    </submittedName>
</protein>
<proteinExistence type="predicted"/>
<dbReference type="OrthoDB" id="1016457at2"/>
<keyword evidence="2" id="KW-1133">Transmembrane helix</keyword>
<dbReference type="STRING" id="1652495.ccrud_11690"/>
<dbReference type="Proteomes" id="UP000076929">
    <property type="component" value="Chromosome"/>
</dbReference>
<reference evidence="5 6" key="1">
    <citation type="submission" date="2016-05" db="EMBL/GenBank/DDBJ databases">
        <title>Complete genome sequence of Corynebacterium crudilactis, a new Corynebacterium species isolated from raw cow's milk.</title>
        <authorList>
            <person name="Christian R."/>
            <person name="Zimmermann J."/>
            <person name="Lipski A."/>
            <person name="Kalinowski J."/>
        </authorList>
    </citation>
    <scope>NUCLEOTIDE SEQUENCE [LARGE SCALE GENOMIC DNA]</scope>
    <source>
        <strain evidence="5 6">JZ16</strain>
    </source>
</reference>
<evidence type="ECO:0000259" key="4">
    <source>
        <dbReference type="PROSITE" id="PS51841"/>
    </source>
</evidence>
<name>A0A172QVR5_9CORY</name>
<feature type="transmembrane region" description="Helical" evidence="2">
    <location>
        <begin position="848"/>
        <end position="872"/>
    </location>
</feature>
<evidence type="ECO:0000256" key="1">
    <source>
        <dbReference type="SAM" id="MobiDB-lite"/>
    </source>
</evidence>
<feature type="chain" id="PRO_5007999882" evidence="3">
    <location>
        <begin position="30"/>
        <end position="876"/>
    </location>
</feature>
<gene>
    <name evidence="5" type="ORF">ccrud_11690</name>
</gene>
<keyword evidence="3" id="KW-0732">Signal</keyword>
<dbReference type="CDD" id="cd04486">
    <property type="entry name" value="YhcR_OBF_like"/>
    <property type="match status" value="1"/>
</dbReference>
<dbReference type="Gene3D" id="3.60.10.10">
    <property type="entry name" value="Endonuclease/exonuclease/phosphatase"/>
    <property type="match status" value="1"/>
</dbReference>
<evidence type="ECO:0000313" key="5">
    <source>
        <dbReference type="EMBL" id="ANE04789.1"/>
    </source>
</evidence>
<keyword evidence="2" id="KW-0472">Membrane</keyword>
<dbReference type="InterPro" id="IPR036691">
    <property type="entry name" value="Endo/exonu/phosph_ase_sf"/>
</dbReference>
<dbReference type="PANTHER" id="PTHR42834:SF1">
    <property type="entry name" value="ENDONUCLEASE_EXONUCLEASE_PHOSPHATASE FAMILY PROTEIN (AFU_ORTHOLOGUE AFUA_3G09210)"/>
    <property type="match status" value="1"/>
</dbReference>